<name>A0A1R4JR07_9MICC</name>
<accession>A0A1R4JR07</accession>
<keyword evidence="2" id="KW-0812">Transmembrane</keyword>
<feature type="transmembrane region" description="Helical" evidence="2">
    <location>
        <begin position="46"/>
        <end position="68"/>
    </location>
</feature>
<evidence type="ECO:0000313" key="3">
    <source>
        <dbReference type="EMBL" id="SJN34215.1"/>
    </source>
</evidence>
<dbReference type="Proteomes" id="UP000196230">
    <property type="component" value="Unassembled WGS sequence"/>
</dbReference>
<gene>
    <name evidence="3" type="ORF">FM125_09965</name>
</gene>
<feature type="compositionally biased region" description="Low complexity" evidence="1">
    <location>
        <begin position="149"/>
        <end position="163"/>
    </location>
</feature>
<dbReference type="AlphaFoldDB" id="A0A1R4JR07"/>
<evidence type="ECO:0000256" key="2">
    <source>
        <dbReference type="SAM" id="Phobius"/>
    </source>
</evidence>
<sequence>MADVHTDLLRAGRQTVARPGADRPRRLRTLATACLRADRGAVTAEYAALLPVAVLVIAAVVATGGVGLQQVRNQDAAGAAARIIARGDSPEQAAQAVTRMAGDGASLDHHDDGTWVSVTVARGAPGPLGWFPDLQVKAEASAPSQRAQTGPAPANPPADGDAPAPAPEPAPSSEPTPDAEEGEGP</sequence>
<organism evidence="3 4">
    <name type="scientific">Micrococcus lylae</name>
    <dbReference type="NCBI Taxonomy" id="1273"/>
    <lineage>
        <taxon>Bacteria</taxon>
        <taxon>Bacillati</taxon>
        <taxon>Actinomycetota</taxon>
        <taxon>Actinomycetes</taxon>
        <taxon>Micrococcales</taxon>
        <taxon>Micrococcaceae</taxon>
        <taxon>Micrococcus</taxon>
    </lineage>
</organism>
<dbReference type="EMBL" id="FUKP01000066">
    <property type="protein sequence ID" value="SJN34215.1"/>
    <property type="molecule type" value="Genomic_DNA"/>
</dbReference>
<reference evidence="3 4" key="1">
    <citation type="submission" date="2017-02" db="EMBL/GenBank/DDBJ databases">
        <authorList>
            <person name="Peterson S.W."/>
        </authorList>
    </citation>
    <scope>NUCLEOTIDE SEQUENCE [LARGE SCALE GENOMIC DNA]</scope>
    <source>
        <strain evidence="3 4">2B3F</strain>
    </source>
</reference>
<feature type="compositionally biased region" description="Pro residues" evidence="1">
    <location>
        <begin position="164"/>
        <end position="174"/>
    </location>
</feature>
<dbReference type="InterPro" id="IPR049790">
    <property type="entry name" value="Rv3655c/TadE"/>
</dbReference>
<keyword evidence="2" id="KW-0472">Membrane</keyword>
<dbReference type="NCBIfam" id="NF041390">
    <property type="entry name" value="TadE_Rv3655c"/>
    <property type="match status" value="1"/>
</dbReference>
<keyword evidence="2" id="KW-1133">Transmembrane helix</keyword>
<evidence type="ECO:0000313" key="4">
    <source>
        <dbReference type="Proteomes" id="UP000196230"/>
    </source>
</evidence>
<dbReference type="RefSeq" id="WP_087134491.1">
    <property type="nucleotide sequence ID" value="NZ_FUKP01000066.1"/>
</dbReference>
<feature type="region of interest" description="Disordered" evidence="1">
    <location>
        <begin position="138"/>
        <end position="185"/>
    </location>
</feature>
<evidence type="ECO:0000256" key="1">
    <source>
        <dbReference type="SAM" id="MobiDB-lite"/>
    </source>
</evidence>
<proteinExistence type="predicted"/>
<protein>
    <submittedName>
        <fullName evidence="3">Putative membrane protein</fullName>
    </submittedName>
</protein>